<dbReference type="InterPro" id="IPR022653">
    <property type="entry name" value="De-COase2_pyr-phos_BS"/>
</dbReference>
<feature type="binding site" evidence="12">
    <location>
        <position position="277"/>
    </location>
    <ligand>
        <name>substrate</name>
    </ligand>
</feature>
<reference evidence="17 18" key="1">
    <citation type="journal article" date="2011" name="Front. Microbiol.">
        <title>Genomic signatures of strain selection and enhancement in Bacillus atrophaeus var. globigii, a historical biowarfare simulant.</title>
        <authorList>
            <person name="Gibbons H.S."/>
            <person name="Broomall S.M."/>
            <person name="McNew L.A."/>
            <person name="Daligault H."/>
            <person name="Chapman C."/>
            <person name="Bruce D."/>
            <person name="Karavis M."/>
            <person name="Krepps M."/>
            <person name="McGregor P.A."/>
            <person name="Hong C."/>
            <person name="Park K.H."/>
            <person name="Akmal A."/>
            <person name="Feldman A."/>
            <person name="Lin J.S."/>
            <person name="Chang W.E."/>
            <person name="Higgs B.W."/>
            <person name="Demirev P."/>
            <person name="Lindquist J."/>
            <person name="Liem A."/>
            <person name="Fochler E."/>
            <person name="Read T.D."/>
            <person name="Tapia R."/>
            <person name="Johnson S."/>
            <person name="Bishop-Lilly K.A."/>
            <person name="Detter C."/>
            <person name="Han C."/>
            <person name="Sozhamannan S."/>
            <person name="Rosenzweig C.N."/>
            <person name="Skowronski E.W."/>
        </authorList>
    </citation>
    <scope>NUCLEOTIDE SEQUENCE [LARGE SCALE GENOMIC DNA]</scope>
    <source>
        <strain evidence="17 18">TPS4-2</strain>
    </source>
</reference>
<name>A0A432YLZ9_9GAMM</name>
<evidence type="ECO:0000256" key="12">
    <source>
        <dbReference type="HAMAP-Rule" id="MF_02120"/>
    </source>
</evidence>
<feature type="domain" description="Orn/DAP/Arg decarboxylase 2 N-terminal" evidence="16">
    <location>
        <begin position="37"/>
        <end position="281"/>
    </location>
</feature>
<feature type="binding site" evidence="12">
    <location>
        <begin position="274"/>
        <end position="277"/>
    </location>
    <ligand>
        <name>pyridoxal 5'-phosphate</name>
        <dbReference type="ChEBI" id="CHEBI:597326"/>
    </ligand>
</feature>
<accession>A0A432YLZ9</accession>
<keyword evidence="2 12" id="KW-0028">Amino-acid biosynthesis</keyword>
<organism evidence="17 18">
    <name type="scientific">Idiomarina piscisalsi</name>
    <dbReference type="NCBI Taxonomy" id="1096243"/>
    <lineage>
        <taxon>Bacteria</taxon>
        <taxon>Pseudomonadati</taxon>
        <taxon>Pseudomonadota</taxon>
        <taxon>Gammaproteobacteria</taxon>
        <taxon>Alteromonadales</taxon>
        <taxon>Idiomarinaceae</taxon>
        <taxon>Idiomarina</taxon>
    </lineage>
</organism>
<feature type="binding site" evidence="12">
    <location>
        <position position="317"/>
    </location>
    <ligand>
        <name>substrate</name>
    </ligand>
</feature>
<dbReference type="HAMAP" id="MF_02120">
    <property type="entry name" value="LysA"/>
    <property type="match status" value="1"/>
</dbReference>
<keyword evidence="3 12" id="KW-0210">Decarboxylase</keyword>
<keyword evidence="4 12" id="KW-0663">Pyridoxal phosphate</keyword>
<keyword evidence="5 12" id="KW-0457">Lysine biosynthesis</keyword>
<comment type="similarity">
    <text evidence="9 12">Belongs to the Orn/Lys/Arg decarboxylase class-II family. LysA subfamily.</text>
</comment>
<evidence type="ECO:0000313" key="18">
    <source>
        <dbReference type="Proteomes" id="UP000288361"/>
    </source>
</evidence>
<dbReference type="PANTHER" id="PTHR43727:SF2">
    <property type="entry name" value="GROUP IV DECARBOXYLASE"/>
    <property type="match status" value="1"/>
</dbReference>
<dbReference type="NCBIfam" id="TIGR01048">
    <property type="entry name" value="lysA"/>
    <property type="match status" value="1"/>
</dbReference>
<dbReference type="EC" id="4.1.1.20" evidence="10 12"/>
<evidence type="ECO:0000259" key="16">
    <source>
        <dbReference type="Pfam" id="PF02784"/>
    </source>
</evidence>
<dbReference type="Pfam" id="PF00278">
    <property type="entry name" value="Orn_DAP_Arg_deC"/>
    <property type="match status" value="1"/>
</dbReference>
<comment type="cofactor">
    <cofactor evidence="1 12 13 14">
        <name>pyridoxal 5'-phosphate</name>
        <dbReference type="ChEBI" id="CHEBI:597326"/>
    </cofactor>
</comment>
<dbReference type="GO" id="GO:0030170">
    <property type="term" value="F:pyridoxal phosphate binding"/>
    <property type="evidence" value="ECO:0007669"/>
    <property type="project" value="UniProtKB-UniRule"/>
</dbReference>
<dbReference type="SUPFAM" id="SSF50621">
    <property type="entry name" value="Alanine racemase C-terminal domain-like"/>
    <property type="match status" value="1"/>
</dbReference>
<evidence type="ECO:0000256" key="1">
    <source>
        <dbReference type="ARBA" id="ARBA00001933"/>
    </source>
</evidence>
<evidence type="ECO:0000259" key="15">
    <source>
        <dbReference type="Pfam" id="PF00278"/>
    </source>
</evidence>
<feature type="active site" description="Proton donor" evidence="13">
    <location>
        <position position="344"/>
    </location>
</feature>
<dbReference type="PRINTS" id="PR01179">
    <property type="entry name" value="ODADCRBXLASE"/>
</dbReference>
<protein>
    <recommendedName>
        <fullName evidence="11 12">Diaminopimelate decarboxylase</fullName>
        <shortName evidence="12">DAP decarboxylase</shortName>
        <shortName evidence="12">DAPDC</shortName>
        <ecNumber evidence="10 12">4.1.1.20</ecNumber>
    </recommendedName>
</protein>
<dbReference type="Gene3D" id="3.20.20.10">
    <property type="entry name" value="Alanine racemase"/>
    <property type="match status" value="1"/>
</dbReference>
<dbReference type="EMBL" id="PIQA01000013">
    <property type="protein sequence ID" value="RUO61962.1"/>
    <property type="molecule type" value="Genomic_DNA"/>
</dbReference>
<dbReference type="Proteomes" id="UP000288361">
    <property type="component" value="Unassembled WGS sequence"/>
</dbReference>
<proteinExistence type="inferred from homology"/>
<evidence type="ECO:0000256" key="6">
    <source>
        <dbReference type="ARBA" id="ARBA00023239"/>
    </source>
</evidence>
<dbReference type="InterPro" id="IPR002986">
    <property type="entry name" value="DAP_deCOOHase_LysA"/>
</dbReference>
<evidence type="ECO:0000256" key="11">
    <source>
        <dbReference type="ARBA" id="ARBA00074972"/>
    </source>
</evidence>
<dbReference type="CDD" id="cd06828">
    <property type="entry name" value="PLPDE_III_DapDC"/>
    <property type="match status" value="1"/>
</dbReference>
<evidence type="ECO:0000256" key="3">
    <source>
        <dbReference type="ARBA" id="ARBA00022793"/>
    </source>
</evidence>
<dbReference type="InterPro" id="IPR029066">
    <property type="entry name" value="PLP-binding_barrel"/>
</dbReference>
<evidence type="ECO:0000256" key="13">
    <source>
        <dbReference type="PIRSR" id="PIRSR600183-50"/>
    </source>
</evidence>
<sequence length="420" mass="46030">MSESISYKNNQLHVEGIGCQSLVERFGSPLYVYSKSQLMNNWQQFQQHWPSPHKLCYAVKANSNLAVLQVLAHQGAGFDIVSGGELQRVLAAGGKPQSIVFSGVAKSKDEIILALETGIGCFNVESEAELERIQDIAAAMNKQAPVSLRVNPDVDAKTHPYIATGMKANKFGIGMAQSKAVFKKAAQLVNIRLIGADCHIGSQIMTPEPFLDAAKRMFELLVDLKKDGIELTHLDLGGGFGVSYQNETPLDKAQYLTELVEMAKDFPNVTLMLEPGRAIAANAGILLTSVEYIKPSEDKRFVLVDAGMNDMLRPSLYQAWHDIVPVKEKTDDAPQISDIVGPVCETGDFLGHARHLNVAQDDILAVKHAGAYGFTMASNYNSRGRPAEVMVSGSDARLVRERESFDDLIRGEHLLDKDYI</sequence>
<evidence type="ECO:0000256" key="8">
    <source>
        <dbReference type="ARBA" id="ARBA00060643"/>
    </source>
</evidence>
<dbReference type="SUPFAM" id="SSF51419">
    <property type="entry name" value="PLP-binding barrel"/>
    <property type="match status" value="1"/>
</dbReference>
<evidence type="ECO:0000256" key="4">
    <source>
        <dbReference type="ARBA" id="ARBA00022898"/>
    </source>
</evidence>
<gene>
    <name evidence="12 17" type="primary">lysA</name>
    <name evidence="17" type="ORF">CWI73_10845</name>
</gene>
<dbReference type="GO" id="GO:0009089">
    <property type="term" value="P:lysine biosynthetic process via diaminopimelate"/>
    <property type="evidence" value="ECO:0007669"/>
    <property type="project" value="UniProtKB-UniRule"/>
</dbReference>
<dbReference type="InterPro" id="IPR000183">
    <property type="entry name" value="Orn/DAP/Arg_de-COase"/>
</dbReference>
<feature type="binding site" evidence="12">
    <location>
        <position position="345"/>
    </location>
    <ligand>
        <name>substrate</name>
    </ligand>
</feature>
<dbReference type="InterPro" id="IPR022643">
    <property type="entry name" value="De-COase2_C"/>
</dbReference>
<feature type="binding site" evidence="12">
    <location>
        <position position="372"/>
    </location>
    <ligand>
        <name>substrate</name>
    </ligand>
</feature>
<dbReference type="UniPathway" id="UPA00034">
    <property type="reaction ID" value="UER00027"/>
</dbReference>
<dbReference type="RefSeq" id="WP_126752797.1">
    <property type="nucleotide sequence ID" value="NZ_JBHUMT010000003.1"/>
</dbReference>
<dbReference type="AlphaFoldDB" id="A0A432YLZ9"/>
<evidence type="ECO:0000313" key="17">
    <source>
        <dbReference type="EMBL" id="RUO61962.1"/>
    </source>
</evidence>
<dbReference type="Pfam" id="PF02784">
    <property type="entry name" value="Orn_Arg_deC_N"/>
    <property type="match status" value="1"/>
</dbReference>
<dbReference type="FunFam" id="2.40.37.10:FF:000003">
    <property type="entry name" value="Diaminopimelate decarboxylase"/>
    <property type="match status" value="1"/>
</dbReference>
<comment type="caution">
    <text evidence="17">The sequence shown here is derived from an EMBL/GenBank/DDBJ whole genome shotgun (WGS) entry which is preliminary data.</text>
</comment>
<dbReference type="InterPro" id="IPR022657">
    <property type="entry name" value="De-COase2_CS"/>
</dbReference>
<dbReference type="PROSITE" id="PS00878">
    <property type="entry name" value="ODR_DC_2_1"/>
    <property type="match status" value="1"/>
</dbReference>
<dbReference type="GO" id="GO:0008836">
    <property type="term" value="F:diaminopimelate decarboxylase activity"/>
    <property type="evidence" value="ECO:0007669"/>
    <property type="project" value="UniProtKB-UniRule"/>
</dbReference>
<evidence type="ECO:0000256" key="10">
    <source>
        <dbReference type="ARBA" id="ARBA00066427"/>
    </source>
</evidence>
<dbReference type="InterPro" id="IPR009006">
    <property type="entry name" value="Ala_racemase/Decarboxylase_C"/>
</dbReference>
<dbReference type="PANTHER" id="PTHR43727">
    <property type="entry name" value="DIAMINOPIMELATE DECARBOXYLASE"/>
    <property type="match status" value="1"/>
</dbReference>
<comment type="function">
    <text evidence="12">Specifically catalyzes the decarboxylation of meso-diaminopimelate (meso-DAP) to L-lysine.</text>
</comment>
<evidence type="ECO:0000256" key="2">
    <source>
        <dbReference type="ARBA" id="ARBA00022605"/>
    </source>
</evidence>
<feature type="binding site" evidence="12">
    <location>
        <position position="239"/>
    </location>
    <ligand>
        <name>pyridoxal 5'-phosphate</name>
        <dbReference type="ChEBI" id="CHEBI:597326"/>
    </ligand>
</feature>
<feature type="modified residue" description="N6-(pyridoxal phosphate)lysine" evidence="12 13">
    <location>
        <position position="60"/>
    </location>
</feature>
<feature type="binding site" evidence="12">
    <location>
        <position position="313"/>
    </location>
    <ligand>
        <name>substrate</name>
    </ligand>
</feature>
<dbReference type="PRINTS" id="PR01181">
    <property type="entry name" value="DAPDCRBXLASE"/>
</dbReference>
<comment type="catalytic activity">
    <reaction evidence="7 12 14">
        <text>meso-2,6-diaminopimelate + H(+) = L-lysine + CO2</text>
        <dbReference type="Rhea" id="RHEA:15101"/>
        <dbReference type="ChEBI" id="CHEBI:15378"/>
        <dbReference type="ChEBI" id="CHEBI:16526"/>
        <dbReference type="ChEBI" id="CHEBI:32551"/>
        <dbReference type="ChEBI" id="CHEBI:57791"/>
        <dbReference type="EC" id="4.1.1.20"/>
    </reaction>
</comment>
<comment type="pathway">
    <text evidence="8 12 14">Amino-acid biosynthesis; L-lysine biosynthesis via DAP pathway; L-lysine from DL-2,6-diaminopimelate: step 1/1.</text>
</comment>
<dbReference type="FunFam" id="3.20.20.10:FF:000003">
    <property type="entry name" value="Diaminopimelate decarboxylase"/>
    <property type="match status" value="1"/>
</dbReference>
<evidence type="ECO:0000256" key="5">
    <source>
        <dbReference type="ARBA" id="ARBA00023154"/>
    </source>
</evidence>
<comment type="subunit">
    <text evidence="12">Homodimer.</text>
</comment>
<evidence type="ECO:0000256" key="14">
    <source>
        <dbReference type="RuleBase" id="RU003738"/>
    </source>
</evidence>
<evidence type="ECO:0000256" key="9">
    <source>
        <dbReference type="ARBA" id="ARBA00060983"/>
    </source>
</evidence>
<dbReference type="PROSITE" id="PS00879">
    <property type="entry name" value="ODR_DC_2_2"/>
    <property type="match status" value="1"/>
</dbReference>
<keyword evidence="6 12" id="KW-0456">Lyase</keyword>
<dbReference type="InterPro" id="IPR022644">
    <property type="entry name" value="De-COase2_N"/>
</dbReference>
<feature type="binding site" evidence="12">
    <location>
        <position position="372"/>
    </location>
    <ligand>
        <name>pyridoxal 5'-phosphate</name>
        <dbReference type="ChEBI" id="CHEBI:597326"/>
    </ligand>
</feature>
<feature type="domain" description="Orn/DAP/Arg decarboxylase 2 C-terminal" evidence="15">
    <location>
        <begin position="31"/>
        <end position="370"/>
    </location>
</feature>
<evidence type="ECO:0000256" key="7">
    <source>
        <dbReference type="ARBA" id="ARBA00050464"/>
    </source>
</evidence>
<dbReference type="Gene3D" id="2.40.37.10">
    <property type="entry name" value="Lyase, Ornithine Decarboxylase, Chain A, domain 1"/>
    <property type="match status" value="1"/>
</dbReference>